<accession>A0A9P8VZF9</accession>
<evidence type="ECO:0000313" key="3">
    <source>
        <dbReference type="Proteomes" id="UP000777438"/>
    </source>
</evidence>
<evidence type="ECO:0000313" key="2">
    <source>
        <dbReference type="EMBL" id="KAH6881070.1"/>
    </source>
</evidence>
<protein>
    <submittedName>
        <fullName evidence="2">Uncharacterized protein</fullName>
    </submittedName>
</protein>
<dbReference type="EMBL" id="JAGPYM010000024">
    <property type="protein sequence ID" value="KAH6881070.1"/>
    <property type="molecule type" value="Genomic_DNA"/>
</dbReference>
<keyword evidence="3" id="KW-1185">Reference proteome</keyword>
<feature type="region of interest" description="Disordered" evidence="1">
    <location>
        <begin position="146"/>
        <end position="174"/>
    </location>
</feature>
<dbReference type="InterPro" id="IPR038305">
    <property type="entry name" value="HeLo_sf"/>
</dbReference>
<name>A0A9P8VZF9_9HYPO</name>
<proteinExistence type="predicted"/>
<gene>
    <name evidence="2" type="ORF">B0T10DRAFT_580896</name>
</gene>
<dbReference type="Gene3D" id="1.20.120.1020">
    <property type="entry name" value="Prion-inhibition and propagation, HeLo domain"/>
    <property type="match status" value="1"/>
</dbReference>
<sequence length="322" mass="35531">MPDLCQGIRRFVPESESSPSQPATLLDACCAMFLLVHVTLLMRCPGKHYKRYFLNACILSAEVNSKQPQARSARGSVGEAYITKHKLRLVLQDNNHSIPPRRLLESPSELAGLFSSCVEASTGTDSQVLETQFRAEKLRFQQRGGHVGFDQETPSPNHHPALDNPETYSAGKGERAEQVQRFRVLVQQLHDLVPPDGVQSTRLVLGPEAKSPDALAPTLGAVSNDGLTATVSEPRLGNFSDRTWPADLRQILARLDRERKEGGWTYNWILDRLAFLHCCGLPRNNAKAALDQRSGGFWKDTSVSVMSFLETVKKAVSGTNTG</sequence>
<reference evidence="2 3" key="1">
    <citation type="journal article" date="2021" name="Nat. Commun.">
        <title>Genetic determinants of endophytism in the Arabidopsis root mycobiome.</title>
        <authorList>
            <person name="Mesny F."/>
            <person name="Miyauchi S."/>
            <person name="Thiergart T."/>
            <person name="Pickel B."/>
            <person name="Atanasova L."/>
            <person name="Karlsson M."/>
            <person name="Huettel B."/>
            <person name="Barry K.W."/>
            <person name="Haridas S."/>
            <person name="Chen C."/>
            <person name="Bauer D."/>
            <person name="Andreopoulos W."/>
            <person name="Pangilinan J."/>
            <person name="LaButti K."/>
            <person name="Riley R."/>
            <person name="Lipzen A."/>
            <person name="Clum A."/>
            <person name="Drula E."/>
            <person name="Henrissat B."/>
            <person name="Kohler A."/>
            <person name="Grigoriev I.V."/>
            <person name="Martin F.M."/>
            <person name="Hacquard S."/>
        </authorList>
    </citation>
    <scope>NUCLEOTIDE SEQUENCE [LARGE SCALE GENOMIC DNA]</scope>
    <source>
        <strain evidence="2 3">MPI-CAGE-CH-0241</strain>
    </source>
</reference>
<organism evidence="2 3">
    <name type="scientific">Thelonectria olida</name>
    <dbReference type="NCBI Taxonomy" id="1576542"/>
    <lineage>
        <taxon>Eukaryota</taxon>
        <taxon>Fungi</taxon>
        <taxon>Dikarya</taxon>
        <taxon>Ascomycota</taxon>
        <taxon>Pezizomycotina</taxon>
        <taxon>Sordariomycetes</taxon>
        <taxon>Hypocreomycetidae</taxon>
        <taxon>Hypocreales</taxon>
        <taxon>Nectriaceae</taxon>
        <taxon>Thelonectria</taxon>
    </lineage>
</organism>
<evidence type="ECO:0000256" key="1">
    <source>
        <dbReference type="SAM" id="MobiDB-lite"/>
    </source>
</evidence>
<comment type="caution">
    <text evidence="2">The sequence shown here is derived from an EMBL/GenBank/DDBJ whole genome shotgun (WGS) entry which is preliminary data.</text>
</comment>
<dbReference type="Proteomes" id="UP000777438">
    <property type="component" value="Unassembled WGS sequence"/>
</dbReference>
<dbReference type="OrthoDB" id="539213at2759"/>
<dbReference type="AlphaFoldDB" id="A0A9P8VZF9"/>